<organism evidence="1 2">
    <name type="scientific">Paenibacillus terrae (strain HPL-003)</name>
    <dbReference type="NCBI Taxonomy" id="985665"/>
    <lineage>
        <taxon>Bacteria</taxon>
        <taxon>Bacillati</taxon>
        <taxon>Bacillota</taxon>
        <taxon>Bacilli</taxon>
        <taxon>Bacillales</taxon>
        <taxon>Paenibacillaceae</taxon>
        <taxon>Paenibacillus</taxon>
    </lineage>
</organism>
<dbReference type="InterPro" id="IPR017853">
    <property type="entry name" value="GH"/>
</dbReference>
<dbReference type="OrthoDB" id="127163at2"/>
<sequence>MPILNGIPSPKTPKEAWDVHRPDFAYWANLERQLTALMDMGIETDLILFRPYERWGFAKLIREENLTYLDYCLRRLGSFRHIWWSLANEYDLILNKTMEDWDAFGTFIHQEDSYRHLPVFK</sequence>
<dbReference type="RefSeq" id="WP_014281795.1">
    <property type="nucleotide sequence ID" value="NC_016641.1"/>
</dbReference>
<dbReference type="AlphaFoldDB" id="G7VQ31"/>
<reference evidence="1 2" key="3">
    <citation type="journal article" date="2012" name="J. Bacteriol.">
        <title>Genome Sequence of Paenibacillus terrae HPL-003, a Xylanase-Producing Bacterium Isolated from Soil Found in Forest Residue.</title>
        <authorList>
            <person name="Shin S.H."/>
            <person name="Kim S."/>
            <person name="Kim J.Y."/>
            <person name="Song H.Y."/>
            <person name="Cho S.J."/>
            <person name="Kim D.R."/>
            <person name="Lee K.I."/>
            <person name="Lim H.K."/>
            <person name="Park N.J."/>
            <person name="Hwang I.T."/>
            <person name="Yang K.S."/>
        </authorList>
    </citation>
    <scope>NUCLEOTIDE SEQUENCE [LARGE SCALE GENOMIC DNA]</scope>
    <source>
        <strain evidence="1 2">HPL-003</strain>
    </source>
</reference>
<reference key="2">
    <citation type="submission" date="2011-11" db="EMBL/GenBank/DDBJ databases">
        <authorList>
            <person name="Shin S.H."/>
            <person name="Kim S."/>
            <person name="Kim J.Y."/>
        </authorList>
    </citation>
    <scope>NUCLEOTIDE SEQUENCE</scope>
    <source>
        <strain>HPL-003</strain>
    </source>
</reference>
<dbReference type="SUPFAM" id="SSF51445">
    <property type="entry name" value="(Trans)glycosidases"/>
    <property type="match status" value="1"/>
</dbReference>
<evidence type="ECO:0000313" key="2">
    <source>
        <dbReference type="Proteomes" id="UP000005876"/>
    </source>
</evidence>
<dbReference type="STRING" id="985665.HPL003_21860"/>
<dbReference type="Gene3D" id="3.20.20.80">
    <property type="entry name" value="Glycosidases"/>
    <property type="match status" value="1"/>
</dbReference>
<evidence type="ECO:0008006" key="3">
    <source>
        <dbReference type="Google" id="ProtNLM"/>
    </source>
</evidence>
<name>G7VQ31_PAETH</name>
<dbReference type="Proteomes" id="UP000005876">
    <property type="component" value="Chromosome"/>
</dbReference>
<proteinExistence type="predicted"/>
<dbReference type="EMBL" id="CP003107">
    <property type="protein sequence ID" value="AET61100.1"/>
    <property type="molecule type" value="Genomic_DNA"/>
</dbReference>
<evidence type="ECO:0000313" key="1">
    <source>
        <dbReference type="EMBL" id="AET61100.1"/>
    </source>
</evidence>
<dbReference type="HOGENOM" id="CLU_2035720_0_0_9"/>
<accession>G7VQ31</accession>
<reference evidence="2" key="1">
    <citation type="submission" date="2011-11" db="EMBL/GenBank/DDBJ databases">
        <title>Complete sequence of Paenibacillus terrae HPL-003.</title>
        <authorList>
            <person name="Shin S.H."/>
            <person name="Kim S."/>
            <person name="Kim J.Y."/>
        </authorList>
    </citation>
    <scope>NUCLEOTIDE SEQUENCE [LARGE SCALE GENOMIC DNA]</scope>
    <source>
        <strain evidence="2">HPL-003</strain>
    </source>
</reference>
<protein>
    <recommendedName>
        <fullName evidence="3">DUF4038 domain-containing protein</fullName>
    </recommendedName>
</protein>
<dbReference type="KEGG" id="pta:HPL003_21860"/>
<dbReference type="eggNOG" id="COG5512">
    <property type="taxonomic scope" value="Bacteria"/>
</dbReference>
<gene>
    <name evidence="1" type="ordered locus">HPL003_21860</name>
</gene>